<protein>
    <submittedName>
        <fullName evidence="1">Glutaredoxin family protein</fullName>
    </submittedName>
</protein>
<sequence>MAEFILYHTEGCHLCHQAEALLLDAGLNYALVDICDDDTLAERYGVRIPVVLRTLDSAELGWPFNSEALASFKDAAFNSAAS</sequence>
<keyword evidence="2" id="KW-1185">Reference proteome</keyword>
<dbReference type="SUPFAM" id="SSF52833">
    <property type="entry name" value="Thioredoxin-like"/>
    <property type="match status" value="1"/>
</dbReference>
<dbReference type="InterPro" id="IPR008554">
    <property type="entry name" value="Glutaredoxin-like"/>
</dbReference>
<dbReference type="AlphaFoldDB" id="A0AAJ1BM14"/>
<name>A0AAJ1BM14_9GAMM</name>
<gene>
    <name evidence="1" type="ORF">MJ923_18980</name>
</gene>
<reference evidence="1 2" key="1">
    <citation type="submission" date="2022-02" db="EMBL/GenBank/DDBJ databases">
        <title>The genome sequence of Shewanella sp. 3B26.</title>
        <authorList>
            <person name="Du J."/>
        </authorList>
    </citation>
    <scope>NUCLEOTIDE SEQUENCE [LARGE SCALE GENOMIC DNA]</scope>
    <source>
        <strain evidence="1 2">3B26</strain>
    </source>
</reference>
<dbReference type="Gene3D" id="3.40.30.10">
    <property type="entry name" value="Glutaredoxin"/>
    <property type="match status" value="1"/>
</dbReference>
<dbReference type="Proteomes" id="UP001297581">
    <property type="component" value="Unassembled WGS sequence"/>
</dbReference>
<evidence type="ECO:0000313" key="2">
    <source>
        <dbReference type="Proteomes" id="UP001297581"/>
    </source>
</evidence>
<dbReference type="Pfam" id="PF05768">
    <property type="entry name" value="Glrx-like"/>
    <property type="match status" value="1"/>
</dbReference>
<proteinExistence type="predicted"/>
<comment type="caution">
    <text evidence="1">The sequence shown here is derived from an EMBL/GenBank/DDBJ whole genome shotgun (WGS) entry which is preliminary data.</text>
</comment>
<dbReference type="InterPro" id="IPR036249">
    <property type="entry name" value="Thioredoxin-like_sf"/>
</dbReference>
<dbReference type="RefSeq" id="WP_240592441.1">
    <property type="nucleotide sequence ID" value="NZ_JAKUDL010000010.1"/>
</dbReference>
<accession>A0AAJ1BM14</accession>
<organism evidence="1 2">
    <name type="scientific">Shewanella zhuhaiensis</name>
    <dbReference type="NCBI Taxonomy" id="2919576"/>
    <lineage>
        <taxon>Bacteria</taxon>
        <taxon>Pseudomonadati</taxon>
        <taxon>Pseudomonadota</taxon>
        <taxon>Gammaproteobacteria</taxon>
        <taxon>Alteromonadales</taxon>
        <taxon>Shewanellaceae</taxon>
        <taxon>Shewanella</taxon>
    </lineage>
</organism>
<evidence type="ECO:0000313" key="1">
    <source>
        <dbReference type="EMBL" id="MCH4296399.1"/>
    </source>
</evidence>
<dbReference type="EMBL" id="JAKUDL010000010">
    <property type="protein sequence ID" value="MCH4296399.1"/>
    <property type="molecule type" value="Genomic_DNA"/>
</dbReference>